<dbReference type="EMBL" id="PPSW01000012">
    <property type="protein sequence ID" value="TLX47477.1"/>
    <property type="molecule type" value="Genomic_DNA"/>
</dbReference>
<dbReference type="AlphaFoldDB" id="A0A5R9Q528"/>
<name>A0A5R9Q528_9GAMM</name>
<feature type="domain" description="N-acetyltransferase" evidence="1">
    <location>
        <begin position="30"/>
        <end position="172"/>
    </location>
</feature>
<comment type="caution">
    <text evidence="2">The sequence shown here is derived from an EMBL/GenBank/DDBJ whole genome shotgun (WGS) entry which is preliminary data.</text>
</comment>
<proteinExistence type="predicted"/>
<dbReference type="OrthoDB" id="6293260at2"/>
<dbReference type="GO" id="GO:0016747">
    <property type="term" value="F:acyltransferase activity, transferring groups other than amino-acyl groups"/>
    <property type="evidence" value="ECO:0007669"/>
    <property type="project" value="InterPro"/>
</dbReference>
<dbReference type="CDD" id="cd04301">
    <property type="entry name" value="NAT_SF"/>
    <property type="match status" value="1"/>
</dbReference>
<dbReference type="PROSITE" id="PS51186">
    <property type="entry name" value="GNAT"/>
    <property type="match status" value="1"/>
</dbReference>
<dbReference type="SUPFAM" id="SSF55729">
    <property type="entry name" value="Acyl-CoA N-acyltransferases (Nat)"/>
    <property type="match status" value="1"/>
</dbReference>
<dbReference type="Proteomes" id="UP000309186">
    <property type="component" value="Unassembled WGS sequence"/>
</dbReference>
<reference evidence="2 3" key="1">
    <citation type="submission" date="2018-01" db="EMBL/GenBank/DDBJ databases">
        <title>Co-occurrence of chitin degradation, pigmentation and bioactivity in marine Pseudoalteromonas.</title>
        <authorList>
            <person name="Paulsen S."/>
            <person name="Gram L."/>
            <person name="Machado H."/>
        </authorList>
    </citation>
    <scope>NUCLEOTIDE SEQUENCE [LARGE SCALE GENOMIC DNA]</scope>
    <source>
        <strain evidence="2 3">S3663</strain>
    </source>
</reference>
<evidence type="ECO:0000259" key="1">
    <source>
        <dbReference type="PROSITE" id="PS51186"/>
    </source>
</evidence>
<evidence type="ECO:0000313" key="3">
    <source>
        <dbReference type="Proteomes" id="UP000309186"/>
    </source>
</evidence>
<dbReference type="PANTHER" id="PTHR43792">
    <property type="entry name" value="GNAT FAMILY, PUTATIVE (AFU_ORTHOLOGUE AFUA_3G00765)-RELATED-RELATED"/>
    <property type="match status" value="1"/>
</dbReference>
<dbReference type="RefSeq" id="WP_138480664.1">
    <property type="nucleotide sequence ID" value="NZ_PPSW01000012.1"/>
</dbReference>
<organism evidence="2 3">
    <name type="scientific">Pseudoalteromonas phenolica</name>
    <dbReference type="NCBI Taxonomy" id="161398"/>
    <lineage>
        <taxon>Bacteria</taxon>
        <taxon>Pseudomonadati</taxon>
        <taxon>Pseudomonadota</taxon>
        <taxon>Gammaproteobacteria</taxon>
        <taxon>Alteromonadales</taxon>
        <taxon>Pseudoalteromonadaceae</taxon>
        <taxon>Pseudoalteromonas</taxon>
    </lineage>
</organism>
<gene>
    <name evidence="2" type="ORF">C1E24_09015</name>
</gene>
<dbReference type="Pfam" id="PF13302">
    <property type="entry name" value="Acetyltransf_3"/>
    <property type="match status" value="1"/>
</dbReference>
<sequence length="172" mass="19145">MALYLSTQRLNLIELNAEAVFDNALIAAIPSILTETVVASLPPYFHGVRNTAEAKSWLSQMRSESRLFLIKDKGDACLGFVFVSNTDKAEKHIGYLLAQEYWGKGLASELLHAFIKRAEQIESWRSLVGGVDKGNLASANLLLKLGFIPQENEHENVEFFEYVLNKGSLNSV</sequence>
<keyword evidence="2" id="KW-0808">Transferase</keyword>
<dbReference type="Gene3D" id="3.40.630.30">
    <property type="match status" value="1"/>
</dbReference>
<dbReference type="InterPro" id="IPR051531">
    <property type="entry name" value="N-acetyltransferase"/>
</dbReference>
<dbReference type="InterPro" id="IPR000182">
    <property type="entry name" value="GNAT_dom"/>
</dbReference>
<dbReference type="InterPro" id="IPR016181">
    <property type="entry name" value="Acyl_CoA_acyltransferase"/>
</dbReference>
<evidence type="ECO:0000313" key="2">
    <source>
        <dbReference type="EMBL" id="TLX47477.1"/>
    </source>
</evidence>
<accession>A0A5R9Q528</accession>
<protein>
    <submittedName>
        <fullName evidence="2">GNAT family N-acetyltransferase</fullName>
    </submittedName>
</protein>